<keyword evidence="4" id="KW-0378">Hydrolase</keyword>
<evidence type="ECO:0000313" key="5">
    <source>
        <dbReference type="Proteomes" id="UP000309138"/>
    </source>
</evidence>
<dbReference type="Proteomes" id="UP000309138">
    <property type="component" value="Unassembled WGS sequence"/>
</dbReference>
<evidence type="ECO:0000256" key="2">
    <source>
        <dbReference type="SAM" id="SignalP"/>
    </source>
</evidence>
<dbReference type="Pfam" id="PF07486">
    <property type="entry name" value="Hydrolase_2"/>
    <property type="match status" value="1"/>
</dbReference>
<evidence type="ECO:0000259" key="3">
    <source>
        <dbReference type="Pfam" id="PF07486"/>
    </source>
</evidence>
<evidence type="ECO:0000313" key="4">
    <source>
        <dbReference type="EMBL" id="TKD51915.1"/>
    </source>
</evidence>
<sequence length="221" mass="23375">MKFATRAASIAALTICAAGTLGATTPGFAIELDPTSLTATDIKRSYPQRVPIPPAPIVPAAWTAEDGETPPTLADNGTTDSQDSFASLSDAVAAQSSHAGEDRELACLATGIFFESKGEPLAGQLAVAEVILNRARSGRYPSTVCGVLTQPKQFSFVRRGRLPAVSTGHSAWRTAVAVARVARAGLWESKVSNALHFHARYVSPGWNRTRIAALGNHIFYE</sequence>
<keyword evidence="5" id="KW-1185">Reference proteome</keyword>
<evidence type="ECO:0000256" key="1">
    <source>
        <dbReference type="SAM" id="MobiDB-lite"/>
    </source>
</evidence>
<dbReference type="GO" id="GO:0016787">
    <property type="term" value="F:hydrolase activity"/>
    <property type="evidence" value="ECO:0007669"/>
    <property type="project" value="UniProtKB-KW"/>
</dbReference>
<keyword evidence="2" id="KW-0732">Signal</keyword>
<dbReference type="InterPro" id="IPR042047">
    <property type="entry name" value="SleB_dom1"/>
</dbReference>
<dbReference type="AlphaFoldDB" id="A0A4U1L6K0"/>
<dbReference type="EMBL" id="SWKR01000002">
    <property type="protein sequence ID" value="TKD51915.1"/>
    <property type="molecule type" value="Genomic_DNA"/>
</dbReference>
<protein>
    <submittedName>
        <fullName evidence="4">Cell wall hydrolase</fullName>
    </submittedName>
</protein>
<name>A0A4U1L6K0_9SPHN</name>
<reference evidence="4 5" key="1">
    <citation type="submission" date="2019-04" db="EMBL/GenBank/DDBJ databases">
        <authorList>
            <person name="Yang Y."/>
            <person name="Wei D."/>
        </authorList>
    </citation>
    <scope>NUCLEOTIDE SEQUENCE [LARGE SCALE GENOMIC DNA]</scope>
    <source>
        <strain evidence="4 5">L-1-4w-11</strain>
    </source>
</reference>
<dbReference type="OrthoDB" id="9785345at2"/>
<organism evidence="4 5">
    <name type="scientific">Sphingomonas baiyangensis</name>
    <dbReference type="NCBI Taxonomy" id="2572576"/>
    <lineage>
        <taxon>Bacteria</taxon>
        <taxon>Pseudomonadati</taxon>
        <taxon>Pseudomonadota</taxon>
        <taxon>Alphaproteobacteria</taxon>
        <taxon>Sphingomonadales</taxon>
        <taxon>Sphingomonadaceae</taxon>
        <taxon>Sphingomonas</taxon>
    </lineage>
</organism>
<proteinExistence type="predicted"/>
<dbReference type="Gene3D" id="1.10.10.2520">
    <property type="entry name" value="Cell wall hydrolase SleB, domain 1"/>
    <property type="match status" value="1"/>
</dbReference>
<gene>
    <name evidence="4" type="ORF">FBR43_15080</name>
</gene>
<comment type="caution">
    <text evidence="4">The sequence shown here is derived from an EMBL/GenBank/DDBJ whole genome shotgun (WGS) entry which is preliminary data.</text>
</comment>
<accession>A0A4U1L6K0</accession>
<feature type="signal peptide" evidence="2">
    <location>
        <begin position="1"/>
        <end position="23"/>
    </location>
</feature>
<dbReference type="RefSeq" id="WP_136943848.1">
    <property type="nucleotide sequence ID" value="NZ_SWKR01000002.1"/>
</dbReference>
<dbReference type="InterPro" id="IPR011105">
    <property type="entry name" value="Cell_wall_hydrolase_SleB"/>
</dbReference>
<feature type="chain" id="PRO_5020748445" evidence="2">
    <location>
        <begin position="24"/>
        <end position="221"/>
    </location>
</feature>
<feature type="region of interest" description="Disordered" evidence="1">
    <location>
        <begin position="62"/>
        <end position="81"/>
    </location>
</feature>
<feature type="domain" description="Cell wall hydrolase SleB" evidence="3">
    <location>
        <begin position="118"/>
        <end position="220"/>
    </location>
</feature>